<sequence length="115" mass="12277">MGPVALSYAISKAALDQLTRSLALDLAPKQVRVNSVNPAIIATNMIYRSETKEMAEKFLKKTASGYPLGRVGQPEEVAKAIAFLASSESSFSTGVLLKLDAGVQLDTRVAATDYE</sequence>
<reference evidence="1" key="1">
    <citation type="submission" date="2020-06" db="EMBL/GenBank/DDBJ databases">
        <title>Draft genome of Bugula neritina, a colonial animal packing powerful symbionts and potential medicines.</title>
        <authorList>
            <person name="Rayko M."/>
        </authorList>
    </citation>
    <scope>NUCLEOTIDE SEQUENCE [LARGE SCALE GENOMIC DNA]</scope>
    <source>
        <strain evidence="1">Kwan_BN1</strain>
    </source>
</reference>
<dbReference type="PANTHER" id="PTHR43975:SF2">
    <property type="entry name" value="EG:BACR7A4.14 PROTEIN-RELATED"/>
    <property type="match status" value="1"/>
</dbReference>
<evidence type="ECO:0000313" key="1">
    <source>
        <dbReference type="EMBL" id="KAF6017524.1"/>
    </source>
</evidence>
<dbReference type="InterPro" id="IPR036291">
    <property type="entry name" value="NAD(P)-bd_dom_sf"/>
</dbReference>
<organism evidence="1 2">
    <name type="scientific">Bugula neritina</name>
    <name type="common">Brown bryozoan</name>
    <name type="synonym">Sertularia neritina</name>
    <dbReference type="NCBI Taxonomy" id="10212"/>
    <lineage>
        <taxon>Eukaryota</taxon>
        <taxon>Metazoa</taxon>
        <taxon>Spiralia</taxon>
        <taxon>Lophotrochozoa</taxon>
        <taxon>Bryozoa</taxon>
        <taxon>Gymnolaemata</taxon>
        <taxon>Cheilostomatida</taxon>
        <taxon>Flustrina</taxon>
        <taxon>Buguloidea</taxon>
        <taxon>Bugulidae</taxon>
        <taxon>Bugula</taxon>
    </lineage>
</organism>
<gene>
    <name evidence="1" type="ORF">EB796_024171</name>
</gene>
<dbReference type="OrthoDB" id="47007at2759"/>
<name>A0A7J7IVT8_BUGNE</name>
<keyword evidence="2" id="KW-1185">Reference proteome</keyword>
<dbReference type="Pfam" id="PF13561">
    <property type="entry name" value="adh_short_C2"/>
    <property type="match status" value="1"/>
</dbReference>
<comment type="caution">
    <text evidence="1">The sequence shown here is derived from an EMBL/GenBank/DDBJ whole genome shotgun (WGS) entry which is preliminary data.</text>
</comment>
<dbReference type="EMBL" id="VXIV02003383">
    <property type="protein sequence ID" value="KAF6017524.1"/>
    <property type="molecule type" value="Genomic_DNA"/>
</dbReference>
<dbReference type="InterPro" id="IPR002347">
    <property type="entry name" value="SDR_fam"/>
</dbReference>
<dbReference type="AlphaFoldDB" id="A0A7J7IVT8"/>
<dbReference type="PRINTS" id="PR00081">
    <property type="entry name" value="GDHRDH"/>
</dbReference>
<dbReference type="Gene3D" id="3.40.50.720">
    <property type="entry name" value="NAD(P)-binding Rossmann-like Domain"/>
    <property type="match status" value="1"/>
</dbReference>
<evidence type="ECO:0008006" key="3">
    <source>
        <dbReference type="Google" id="ProtNLM"/>
    </source>
</evidence>
<dbReference type="Proteomes" id="UP000593567">
    <property type="component" value="Unassembled WGS sequence"/>
</dbReference>
<dbReference type="SUPFAM" id="SSF51735">
    <property type="entry name" value="NAD(P)-binding Rossmann-fold domains"/>
    <property type="match status" value="1"/>
</dbReference>
<proteinExistence type="predicted"/>
<dbReference type="PANTHER" id="PTHR43975">
    <property type="entry name" value="ZGC:101858"/>
    <property type="match status" value="1"/>
</dbReference>
<evidence type="ECO:0000313" key="2">
    <source>
        <dbReference type="Proteomes" id="UP000593567"/>
    </source>
</evidence>
<protein>
    <recommendedName>
        <fullName evidence="3">DCXR</fullName>
    </recommendedName>
</protein>
<accession>A0A7J7IVT8</accession>